<dbReference type="Proteomes" id="UP001063228">
    <property type="component" value="Chromosome"/>
</dbReference>
<evidence type="ECO:0008006" key="4">
    <source>
        <dbReference type="Google" id="ProtNLM"/>
    </source>
</evidence>
<evidence type="ECO:0000313" key="2">
    <source>
        <dbReference type="EMBL" id="UXZ96941.1"/>
    </source>
</evidence>
<evidence type="ECO:0000256" key="1">
    <source>
        <dbReference type="SAM" id="SignalP"/>
    </source>
</evidence>
<accession>A0ABY6FGB0</accession>
<feature type="chain" id="PRO_5046486860" description="Lipoprotein" evidence="1">
    <location>
        <begin position="24"/>
        <end position="510"/>
    </location>
</feature>
<keyword evidence="3" id="KW-1185">Reference proteome</keyword>
<dbReference type="RefSeq" id="WP_263269932.1">
    <property type="nucleotide sequence ID" value="NZ_CP081201.1"/>
</dbReference>
<sequence length="510" mass="53797">MITKTVQAVLLCMSLLISSCSVVQQLSVTDEQLHPRALDLPPATVTEAPNGELVLQNLGANANVNVTYPAITTGHSVGLRWTGKNVYNAPVQTVGATRPLAFTIPKTTLVQDAGGNGVLTYSVGVGGDPLEISQPRAIKVIGTPAPGGDYPKPAMPAAPNGKLDLATMGATAPVTATYPGITSGHNVGMRWKGKSQYDAPLQTVGATRPLTFEIPKAEVAKDVGGTAVLTYSVGIGNDPLKISEPLSIEVINALPSDGAAIAAALNARYTDTRASCPGNTPAYYCNGVVIRGTQNGNFDPWNPSAGAIAVGGTSFSYMRVDANVTPIRDSGLIFTSQEKAIATNKIVEYLCIYVHNASTSGNMRDKGCGMRPRSNIAADLSSCASINVRTLAQWSAHAATLPSAAYQCSLSTQDASQFQVSIQARANINFPYKTAWNEVMIATWPPDIGNRLPIEAFWWNPAKASVAEAKAYQTKLKNKTGLWVPVIRVDAAQLNGRPFSYNAADQAVQP</sequence>
<organism evidence="2 3">
    <name type="scientific">Pseudomonas phytophila</name>
    <dbReference type="NCBI Taxonomy" id="2867264"/>
    <lineage>
        <taxon>Bacteria</taxon>
        <taxon>Pseudomonadati</taxon>
        <taxon>Pseudomonadota</taxon>
        <taxon>Gammaproteobacteria</taxon>
        <taxon>Pseudomonadales</taxon>
        <taxon>Pseudomonadaceae</taxon>
        <taxon>Pseudomonas</taxon>
    </lineage>
</organism>
<dbReference type="EMBL" id="CP081201">
    <property type="protein sequence ID" value="UXZ96941.1"/>
    <property type="molecule type" value="Genomic_DNA"/>
</dbReference>
<reference evidence="2" key="1">
    <citation type="submission" date="2021-08" db="EMBL/GenBank/DDBJ databases">
        <title>Complete genome sequence of Pseudomonas phytophila.</title>
        <authorList>
            <person name="Weir B.S."/>
            <person name="Templeton M.D."/>
            <person name="Arshed S."/>
            <person name="Andersen M.T."/>
            <person name="Jayaraman J."/>
        </authorList>
    </citation>
    <scope>NUCLEOTIDE SEQUENCE</scope>
    <source>
        <strain evidence="2">ICMP 23753</strain>
    </source>
</reference>
<gene>
    <name evidence="2" type="ORF">K3169_03235</name>
</gene>
<protein>
    <recommendedName>
        <fullName evidence="4">Lipoprotein</fullName>
    </recommendedName>
</protein>
<feature type="signal peptide" evidence="1">
    <location>
        <begin position="1"/>
        <end position="23"/>
    </location>
</feature>
<evidence type="ECO:0000313" key="3">
    <source>
        <dbReference type="Proteomes" id="UP001063228"/>
    </source>
</evidence>
<dbReference type="PROSITE" id="PS51257">
    <property type="entry name" value="PROKAR_LIPOPROTEIN"/>
    <property type="match status" value="1"/>
</dbReference>
<keyword evidence="1" id="KW-0732">Signal</keyword>
<proteinExistence type="predicted"/>
<name>A0ABY6FGB0_9PSED</name>